<dbReference type="Pfam" id="PF12697">
    <property type="entry name" value="Abhydrolase_6"/>
    <property type="match status" value="1"/>
</dbReference>
<dbReference type="GO" id="GO:0016020">
    <property type="term" value="C:membrane"/>
    <property type="evidence" value="ECO:0007669"/>
    <property type="project" value="TreeGrafter"/>
</dbReference>
<keyword evidence="3" id="KW-1185">Reference proteome</keyword>
<dbReference type="Proteomes" id="UP000386847">
    <property type="component" value="Chromosome"/>
</dbReference>
<proteinExistence type="predicted"/>
<dbReference type="GO" id="GO:0047372">
    <property type="term" value="F:monoacylglycerol lipase activity"/>
    <property type="evidence" value="ECO:0007669"/>
    <property type="project" value="TreeGrafter"/>
</dbReference>
<organism evidence="2 3">
    <name type="scientific">Raineyella fluvialis</name>
    <dbReference type="NCBI Taxonomy" id="2662261"/>
    <lineage>
        <taxon>Bacteria</taxon>
        <taxon>Bacillati</taxon>
        <taxon>Actinomycetota</taxon>
        <taxon>Actinomycetes</taxon>
        <taxon>Propionibacteriales</taxon>
        <taxon>Propionibacteriaceae</taxon>
        <taxon>Raineyella</taxon>
    </lineage>
</organism>
<keyword evidence="2" id="KW-0378">Hydrolase</keyword>
<dbReference type="InterPro" id="IPR000073">
    <property type="entry name" value="AB_hydrolase_1"/>
</dbReference>
<evidence type="ECO:0000313" key="3">
    <source>
        <dbReference type="Proteomes" id="UP000386847"/>
    </source>
</evidence>
<dbReference type="SUPFAM" id="SSF53474">
    <property type="entry name" value="alpha/beta-Hydrolases"/>
    <property type="match status" value="1"/>
</dbReference>
<reference evidence="2 3" key="1">
    <citation type="submission" date="2019-10" db="EMBL/GenBank/DDBJ databases">
        <title>Genomic analysis of Raineyella sp. CBA3103.</title>
        <authorList>
            <person name="Roh S.W."/>
        </authorList>
    </citation>
    <scope>NUCLEOTIDE SEQUENCE [LARGE SCALE GENOMIC DNA]</scope>
    <source>
        <strain evidence="2 3">CBA3103</strain>
    </source>
</reference>
<dbReference type="InterPro" id="IPR029058">
    <property type="entry name" value="AB_hydrolase_fold"/>
</dbReference>
<dbReference type="PANTHER" id="PTHR43798">
    <property type="entry name" value="MONOACYLGLYCEROL LIPASE"/>
    <property type="match status" value="1"/>
</dbReference>
<dbReference type="RefSeq" id="WP_153572940.1">
    <property type="nucleotide sequence ID" value="NZ_CP045725.1"/>
</dbReference>
<dbReference type="Gene3D" id="3.40.50.1820">
    <property type="entry name" value="alpha/beta hydrolase"/>
    <property type="match status" value="1"/>
</dbReference>
<accession>A0A5Q2FDF8</accession>
<dbReference type="KEGG" id="rain:Rai3103_12960"/>
<dbReference type="GO" id="GO:0046464">
    <property type="term" value="P:acylglycerol catabolic process"/>
    <property type="evidence" value="ECO:0007669"/>
    <property type="project" value="TreeGrafter"/>
</dbReference>
<feature type="domain" description="AB hydrolase-1" evidence="1">
    <location>
        <begin position="36"/>
        <end position="263"/>
    </location>
</feature>
<name>A0A5Q2FDF8_9ACTN</name>
<dbReference type="InterPro" id="IPR050266">
    <property type="entry name" value="AB_hydrolase_sf"/>
</dbReference>
<protein>
    <submittedName>
        <fullName evidence="2">Alpha/beta fold hydrolase</fullName>
    </submittedName>
</protein>
<evidence type="ECO:0000313" key="2">
    <source>
        <dbReference type="EMBL" id="QGF24411.1"/>
    </source>
</evidence>
<dbReference type="PANTHER" id="PTHR43798:SF5">
    <property type="entry name" value="MONOACYLGLYCEROL LIPASE ABHD6"/>
    <property type="match status" value="1"/>
</dbReference>
<dbReference type="EMBL" id="CP045725">
    <property type="protein sequence ID" value="QGF24411.1"/>
    <property type="molecule type" value="Genomic_DNA"/>
</dbReference>
<gene>
    <name evidence="2" type="ORF">Rai3103_12960</name>
</gene>
<evidence type="ECO:0000259" key="1">
    <source>
        <dbReference type="Pfam" id="PF12697"/>
    </source>
</evidence>
<sequence length="272" mass="29066">MTEGRSWPIEAAVVDLDDGTSLALHTCTPDDERGVVVLVHGIFGSKEDFDTVLPALAEEGFTGCALDLRGCFESTSPGPFSLEVFAEDVIALVAEIGSDIPVHLVGQGFGGLVAEEAALLEPHFWDSVTLVSSGPGGLGRTRPLRFVEDALDAERPLVDIHREFLEILGLTEEHPSTFITERLSATDPRAVAAMIDAAENTPDRSAALCATGIDFHVVYGEYADSWPVPAQVAMARKFGADPVVLKGCSDHPAEDRPEATARALVQNFLELD</sequence>
<dbReference type="AlphaFoldDB" id="A0A5Q2FDF8"/>